<keyword evidence="4" id="KW-0732">Signal</keyword>
<keyword evidence="2" id="KW-0433">Leucine-rich repeat</keyword>
<dbReference type="InterPro" id="IPR001611">
    <property type="entry name" value="Leu-rich_rpt"/>
</dbReference>
<dbReference type="Gene3D" id="2.60.120.430">
    <property type="entry name" value="Galactose-binding lectin"/>
    <property type="match status" value="1"/>
</dbReference>
<proteinExistence type="predicted"/>
<keyword evidence="3" id="KW-0812">Transmembrane</keyword>
<dbReference type="RefSeq" id="XP_010273297.1">
    <property type="nucleotide sequence ID" value="XM_010274995.2"/>
</dbReference>
<keyword evidence="7" id="KW-0472">Membrane</keyword>
<evidence type="ECO:0000256" key="7">
    <source>
        <dbReference type="ARBA" id="ARBA00023136"/>
    </source>
</evidence>
<dbReference type="InterPro" id="IPR029033">
    <property type="entry name" value="His_PPase_superfam"/>
</dbReference>
<keyword evidence="8" id="KW-1185">Reference proteome</keyword>
<dbReference type="GeneID" id="104608875"/>
<dbReference type="SUPFAM" id="SSF53254">
    <property type="entry name" value="Phosphoglycerate mutase-like"/>
    <property type="match status" value="1"/>
</dbReference>
<dbReference type="FunCoup" id="A0A1U8BA74">
    <property type="interactions" value="149"/>
</dbReference>
<dbReference type="InterPro" id="IPR032675">
    <property type="entry name" value="LRR_dom_sf"/>
</dbReference>
<evidence type="ECO:0000256" key="3">
    <source>
        <dbReference type="ARBA" id="ARBA00022692"/>
    </source>
</evidence>
<evidence type="ECO:0000313" key="9">
    <source>
        <dbReference type="RefSeq" id="XP_010273297.1"/>
    </source>
</evidence>
<evidence type="ECO:0000256" key="2">
    <source>
        <dbReference type="ARBA" id="ARBA00022614"/>
    </source>
</evidence>
<dbReference type="OMA" id="PRINNAW"/>
<dbReference type="STRING" id="4432.A0A1U8BA74"/>
<keyword evidence="6" id="KW-1133">Transmembrane helix</keyword>
<dbReference type="FunFam" id="3.80.10.10:FF:000129">
    <property type="entry name" value="Leucine-rich repeat receptor-like kinase"/>
    <property type="match status" value="1"/>
</dbReference>
<dbReference type="Pfam" id="PF00560">
    <property type="entry name" value="LRR_1"/>
    <property type="match status" value="2"/>
</dbReference>
<comment type="subcellular location">
    <subcellularLocation>
        <location evidence="1">Membrane</location>
        <topology evidence="1">Single-pass membrane protein</topology>
    </subcellularLocation>
</comment>
<evidence type="ECO:0000256" key="4">
    <source>
        <dbReference type="ARBA" id="ARBA00022729"/>
    </source>
</evidence>
<name>A0A1U8BA74_NELNU</name>
<dbReference type="eggNOG" id="ENOG502QVXJ">
    <property type="taxonomic scope" value="Eukaryota"/>
</dbReference>
<dbReference type="SUPFAM" id="SSF52058">
    <property type="entry name" value="L domain-like"/>
    <property type="match status" value="1"/>
</dbReference>
<dbReference type="OrthoDB" id="2143199at2759"/>
<reference evidence="9" key="1">
    <citation type="submission" date="2025-08" db="UniProtKB">
        <authorList>
            <consortium name="RefSeq"/>
        </authorList>
    </citation>
    <scope>IDENTIFICATION</scope>
</reference>
<gene>
    <name evidence="9" type="primary">LOC104608875</name>
</gene>
<accession>A0A1U8BA74</accession>
<keyword evidence="5" id="KW-0677">Repeat</keyword>
<protein>
    <submittedName>
        <fullName evidence="9">Probable LRR receptor-like serine/threonine-protein kinase At5g59680</fullName>
    </submittedName>
</protein>
<evidence type="ECO:0000256" key="6">
    <source>
        <dbReference type="ARBA" id="ARBA00022989"/>
    </source>
</evidence>
<evidence type="ECO:0000256" key="1">
    <source>
        <dbReference type="ARBA" id="ARBA00004167"/>
    </source>
</evidence>
<dbReference type="Pfam" id="PF12819">
    <property type="entry name" value="Malectin_like"/>
    <property type="match status" value="1"/>
</dbReference>
<organism evidence="8 9">
    <name type="scientific">Nelumbo nucifera</name>
    <name type="common">Sacred lotus</name>
    <dbReference type="NCBI Taxonomy" id="4432"/>
    <lineage>
        <taxon>Eukaryota</taxon>
        <taxon>Viridiplantae</taxon>
        <taxon>Streptophyta</taxon>
        <taxon>Embryophyta</taxon>
        <taxon>Tracheophyta</taxon>
        <taxon>Spermatophyta</taxon>
        <taxon>Magnoliopsida</taxon>
        <taxon>Proteales</taxon>
        <taxon>Nelumbonaceae</taxon>
        <taxon>Nelumbo</taxon>
    </lineage>
</organism>
<dbReference type="KEGG" id="nnu:104608875"/>
<dbReference type="Proteomes" id="UP000189703">
    <property type="component" value="Unplaced"/>
</dbReference>
<dbReference type="PANTHER" id="PTHR45631:SF44">
    <property type="entry name" value="CARBOHYDRATE-BINDING PROTEIN OF THE ER PROTEIN"/>
    <property type="match status" value="1"/>
</dbReference>
<evidence type="ECO:0000256" key="5">
    <source>
        <dbReference type="ARBA" id="ARBA00022737"/>
    </source>
</evidence>
<dbReference type="InterPro" id="IPR024788">
    <property type="entry name" value="Malectin-like_Carb-bd_dom"/>
</dbReference>
<dbReference type="GO" id="GO:0016020">
    <property type="term" value="C:membrane"/>
    <property type="evidence" value="ECO:0007669"/>
    <property type="project" value="UniProtKB-SubCell"/>
</dbReference>
<evidence type="ECO:0000313" key="8">
    <source>
        <dbReference type="Proteomes" id="UP000189703"/>
    </source>
</evidence>
<sequence>MINILVLLLQMLLGFFVLSVPTLAVFLNIDCGSLGSFTDANNITWVGDEPYIKSGKSETVPSAGNSPVAIQYTTRRVFPTRNKNCYSIDVGKGERVLLRAYFYYGNCNNSETSSTPTFDLHFDGNRWGKVDSCRTDPFYYEVIYLTKFDAISVCVARTSPDHQPFISAIQVISLDLGMYGGADPNYPLFFKRRINYGGDKTVRFPIDKYDRIWYDHPTAEGFVTAKSDTRIVATDLPDKPPEFVLQTALYNQNLSGSFSLTFSNLTATKMYTIFYFSELLNLNFSDKRSFSIYINGENISHPIIPPYKSALELNFTSNTSAYEGGYNATYYFYRTSDSTLPPILNALELFQVGTPLTDGTDNRHVRVLSMLQQTFVQLQNWSGDPCLPNGFPWDWVLCSINTETPQITALNLSNYGLQGSLPDFSALDTLQLIDLSNNSLSGEIPSFLGNLPSLNMLNLANNSFSGLIPSSLTNNNNLTLVYSGNVDLCAPNQSSCDKSVNGTSNLPHPTNSQSSISKNLPITIGIVISVLVLVSY</sequence>
<dbReference type="Gene3D" id="3.80.10.10">
    <property type="entry name" value="Ribonuclease Inhibitor"/>
    <property type="match status" value="1"/>
</dbReference>
<dbReference type="AlphaFoldDB" id="A0A1U8BA74"/>
<dbReference type="PANTHER" id="PTHR45631">
    <property type="entry name" value="OS07G0107800 PROTEIN-RELATED"/>
    <property type="match status" value="1"/>
</dbReference>